<feature type="compositionally biased region" description="Low complexity" evidence="1">
    <location>
        <begin position="22"/>
        <end position="34"/>
    </location>
</feature>
<sequence length="774" mass="84268">MLLSFVPVLIAPFFPQSPPAAPAQGSQAPAQGSQVTGADPRAAMWPAPTAEDWAKPVQITFQRTWEDARAVSKETGKPILVCVNMDGEIASEHYAGIRYRDSEMAKFHEPYVNVIASVYRHNPRDYDENGERVLCPRFGSVTCGEHIAMEPIVYGMFLDQTRVSPRHIGVELDGTEMYDVFYALDVKSVFEALDEGIKNRPDTRNPDAGRDRSEEELVASRDVLHRRIIEEKFRVAKRQERQRLLDLSAKLGAGAPIELLRMALFGLDVELASQARAILAEQRSEAAIDLIAEALAVPMPPSDRELLLGALEAMAPTYARAKSLSVTLRGLEAGPMQEQVQKLAEKLGKTSASEAVVERYELEARLDRALEVASAGRPGDAGAAAAPPTPAELAEAETIRAESMLALAVDPEAAPGMAGSARARRFTELRFLEAKEAAEAAEAATGASWRTRAVLGLVAFYSGETEAWQEPIRAAYRSLSDDPESAASESATGWLGMAVLSLFTDDGVAQIREAARAGGDWPADAMAEVNTAFDLLSQHPLGTDEHATKHHDFLIRMGARRRAFDALERGLRRFPASWGLHGRFRERLLYTRGVDGLLEVYAQRADAPGATASDAWYAGFAALVGGEFRRRRSQPDEALAAYGAALAHFEASVLRSESTKDSADHYAAMALAGMARVQLDQGQPKLAAELLLASFERKPAAANALDGLNASGVTTASLVLPKLQENGDQETVDRLQAGLDRLREIDPMLLEKPDFEKVPDTPAAQNRDRRGRQR</sequence>
<evidence type="ECO:0000256" key="1">
    <source>
        <dbReference type="SAM" id="MobiDB-lite"/>
    </source>
</evidence>
<dbReference type="Proteomes" id="UP000320390">
    <property type="component" value="Chromosome"/>
</dbReference>
<name>A0A518ESZ1_9BACT</name>
<dbReference type="AlphaFoldDB" id="A0A518ESZ1"/>
<evidence type="ECO:0000313" key="2">
    <source>
        <dbReference type="EMBL" id="QDV07185.1"/>
    </source>
</evidence>
<feature type="region of interest" description="Disordered" evidence="1">
    <location>
        <begin position="749"/>
        <end position="774"/>
    </location>
</feature>
<reference evidence="2 3" key="1">
    <citation type="submission" date="2019-02" db="EMBL/GenBank/DDBJ databases">
        <title>Deep-cultivation of Planctomycetes and their phenomic and genomic characterization uncovers novel biology.</title>
        <authorList>
            <person name="Wiegand S."/>
            <person name="Jogler M."/>
            <person name="Boedeker C."/>
            <person name="Pinto D."/>
            <person name="Vollmers J."/>
            <person name="Rivas-Marin E."/>
            <person name="Kohn T."/>
            <person name="Peeters S.H."/>
            <person name="Heuer A."/>
            <person name="Rast P."/>
            <person name="Oberbeckmann S."/>
            <person name="Bunk B."/>
            <person name="Jeske O."/>
            <person name="Meyerdierks A."/>
            <person name="Storesund J.E."/>
            <person name="Kallscheuer N."/>
            <person name="Luecker S."/>
            <person name="Lage O.M."/>
            <person name="Pohl T."/>
            <person name="Merkel B.J."/>
            <person name="Hornburger P."/>
            <person name="Mueller R.-W."/>
            <person name="Bruemmer F."/>
            <person name="Labrenz M."/>
            <person name="Spormann A.M."/>
            <person name="Op den Camp H."/>
            <person name="Overmann J."/>
            <person name="Amann R."/>
            <person name="Jetten M.S.M."/>
            <person name="Mascher T."/>
            <person name="Medema M.H."/>
            <person name="Devos D.P."/>
            <person name="Kaster A.-K."/>
            <person name="Ovreas L."/>
            <person name="Rohde M."/>
            <person name="Galperin M.Y."/>
            <person name="Jogler C."/>
        </authorList>
    </citation>
    <scope>NUCLEOTIDE SEQUENCE [LARGE SCALE GENOMIC DNA]</scope>
    <source>
        <strain evidence="2 3">Poly30</strain>
    </source>
</reference>
<organism evidence="2 3">
    <name type="scientific">Saltatorellus ferox</name>
    <dbReference type="NCBI Taxonomy" id="2528018"/>
    <lineage>
        <taxon>Bacteria</taxon>
        <taxon>Pseudomonadati</taxon>
        <taxon>Planctomycetota</taxon>
        <taxon>Planctomycetia</taxon>
        <taxon>Planctomycetia incertae sedis</taxon>
        <taxon>Saltatorellus</taxon>
    </lineage>
</organism>
<protein>
    <recommendedName>
        <fullName evidence="4">Tetratricopeptide repeat protein</fullName>
    </recommendedName>
</protein>
<evidence type="ECO:0000313" key="3">
    <source>
        <dbReference type="Proteomes" id="UP000320390"/>
    </source>
</evidence>
<accession>A0A518ESZ1</accession>
<evidence type="ECO:0008006" key="4">
    <source>
        <dbReference type="Google" id="ProtNLM"/>
    </source>
</evidence>
<feature type="region of interest" description="Disordered" evidence="1">
    <location>
        <begin position="20"/>
        <end position="41"/>
    </location>
</feature>
<gene>
    <name evidence="2" type="ORF">Poly30_27040</name>
</gene>
<dbReference type="EMBL" id="CP036434">
    <property type="protein sequence ID" value="QDV07185.1"/>
    <property type="molecule type" value="Genomic_DNA"/>
</dbReference>
<dbReference type="RefSeq" id="WP_419191338.1">
    <property type="nucleotide sequence ID" value="NZ_CP036434.1"/>
</dbReference>
<feature type="compositionally biased region" description="Basic and acidic residues" evidence="1">
    <location>
        <begin position="749"/>
        <end position="759"/>
    </location>
</feature>
<keyword evidence="3" id="KW-1185">Reference proteome</keyword>
<proteinExistence type="predicted"/>